<keyword evidence="2" id="KW-1185">Reference proteome</keyword>
<sequence>MYFLDEVALDLLKNLINFCGQKLHSKKLIFSPIHECKNLKAFKDIILPFFKNLSYLLSQIFVDEIYIDLAPEELQFLVENFPLEEMSFIKDKNVHLYMKNGGLSYELSKDCLAKMVYGYQIGFRNSMEMDLSRISNEDFCEIFLKKNRGLRNRQKSFSQQNDTPRKSAEFDFYYLIFTFISRRLGKAYTGINEKFLQEIHPHTQHSRFMRPSNVVSRIQWWKIFHKWSGPKDGFDAMLKSLPSILYEAIKNGSSVDMDELIPIMTTCGSALKNRLNDQGRNDPTFEDKRRRDLNEEGYKRRDPIHENRGKRDPTNENRVERDPGHQIAIDLLTFVHNSIFEYWRELLESEERPQN</sequence>
<name>A0A914EE32_9BILA</name>
<reference evidence="3" key="1">
    <citation type="submission" date="2022-11" db="UniProtKB">
        <authorList>
            <consortium name="WormBaseParasite"/>
        </authorList>
    </citation>
    <scope>IDENTIFICATION</scope>
</reference>
<organism evidence="2 3">
    <name type="scientific">Acrobeloides nanus</name>
    <dbReference type="NCBI Taxonomy" id="290746"/>
    <lineage>
        <taxon>Eukaryota</taxon>
        <taxon>Metazoa</taxon>
        <taxon>Ecdysozoa</taxon>
        <taxon>Nematoda</taxon>
        <taxon>Chromadorea</taxon>
        <taxon>Rhabditida</taxon>
        <taxon>Tylenchina</taxon>
        <taxon>Cephalobomorpha</taxon>
        <taxon>Cephaloboidea</taxon>
        <taxon>Cephalobidae</taxon>
        <taxon>Acrobeloides</taxon>
    </lineage>
</organism>
<evidence type="ECO:0000313" key="3">
    <source>
        <dbReference type="WBParaSite" id="ACRNAN_scaffold7584.g25110.t2"/>
    </source>
</evidence>
<evidence type="ECO:0000256" key="1">
    <source>
        <dbReference type="SAM" id="MobiDB-lite"/>
    </source>
</evidence>
<dbReference type="Proteomes" id="UP000887540">
    <property type="component" value="Unplaced"/>
</dbReference>
<feature type="region of interest" description="Disordered" evidence="1">
    <location>
        <begin position="273"/>
        <end position="322"/>
    </location>
</feature>
<protein>
    <submittedName>
        <fullName evidence="3">Uncharacterized protein</fullName>
    </submittedName>
</protein>
<proteinExistence type="predicted"/>
<evidence type="ECO:0000313" key="2">
    <source>
        <dbReference type="Proteomes" id="UP000887540"/>
    </source>
</evidence>
<accession>A0A914EE32</accession>
<feature type="compositionally biased region" description="Basic and acidic residues" evidence="1">
    <location>
        <begin position="274"/>
        <end position="322"/>
    </location>
</feature>
<dbReference type="WBParaSite" id="ACRNAN_scaffold7584.g25110.t2">
    <property type="protein sequence ID" value="ACRNAN_scaffold7584.g25110.t2"/>
    <property type="gene ID" value="ACRNAN_scaffold7584.g25110"/>
</dbReference>
<dbReference type="AlphaFoldDB" id="A0A914EE32"/>